<sequence>MKKKYKAAAVSPANIAFIKYWGKKDPKINLPFNNSISMNLSGCHTTTEVEFDPRFNKDRIFIDSKEVEGEKKTRVVKILDLIRKKAKKRLFAKVVSKNNFPSDAGIASSASAFSALALAGSKAIGLKLSQRELSTLARLGSGSACRSVVDGFAEWKKGKDNKTSYAVQLAKPDYWNLVDIVAVVDKGKKKASSTEGHQAAVTSPYFKTRLLELKERISRLRRTLLERQFKEFGRLLEEEAISLHVTAMTSKPPIFYWNKGTLEVMEAVFKMREKGIRAYFTMDAGSNVHVICLEEDGPRVRRNLGFLSEVLFTIFNRPSNGARII</sequence>
<gene>
    <name evidence="10" type="ORF">UU02_C0034G0002</name>
</gene>
<dbReference type="Gene3D" id="3.30.230.10">
    <property type="match status" value="1"/>
</dbReference>
<dbReference type="InterPro" id="IPR053859">
    <property type="entry name" value="MVD-like_N"/>
</dbReference>
<evidence type="ECO:0000256" key="2">
    <source>
        <dbReference type="ARBA" id="ARBA00012296"/>
    </source>
</evidence>
<dbReference type="InterPro" id="IPR041431">
    <property type="entry name" value="Mvd1_C"/>
</dbReference>
<accession>A0A0G0SDV4</accession>
<evidence type="ECO:0000259" key="9">
    <source>
        <dbReference type="Pfam" id="PF22700"/>
    </source>
</evidence>
<keyword evidence="7" id="KW-0456">Lyase</keyword>
<organism evidence="10 11">
    <name type="scientific">Candidatus Woesebacteria bacterium GW2011_GWA1_40_43</name>
    <dbReference type="NCBI Taxonomy" id="1618553"/>
    <lineage>
        <taxon>Bacteria</taxon>
        <taxon>Candidatus Woeseibacteriota</taxon>
    </lineage>
</organism>
<evidence type="ECO:0000313" key="11">
    <source>
        <dbReference type="Proteomes" id="UP000034293"/>
    </source>
</evidence>
<dbReference type="Gene3D" id="3.30.70.890">
    <property type="entry name" value="GHMP kinase, C-terminal domain"/>
    <property type="match status" value="1"/>
</dbReference>
<dbReference type="EMBL" id="LBZA01000034">
    <property type="protein sequence ID" value="KKR63044.1"/>
    <property type="molecule type" value="Genomic_DNA"/>
</dbReference>
<evidence type="ECO:0000256" key="5">
    <source>
        <dbReference type="ARBA" id="ARBA00022840"/>
    </source>
</evidence>
<evidence type="ECO:0000256" key="1">
    <source>
        <dbReference type="ARBA" id="ARBA00008831"/>
    </source>
</evidence>
<feature type="domain" description="Mvd1 C-terminal" evidence="8">
    <location>
        <begin position="180"/>
        <end position="300"/>
    </location>
</feature>
<dbReference type="PIRSF" id="PIRSF015950">
    <property type="entry name" value="Mev_P_decrbx"/>
    <property type="match status" value="1"/>
</dbReference>
<dbReference type="GO" id="GO:0019287">
    <property type="term" value="P:isopentenyl diphosphate biosynthetic process, mevalonate pathway"/>
    <property type="evidence" value="ECO:0007669"/>
    <property type="project" value="InterPro"/>
</dbReference>
<keyword evidence="3" id="KW-0444">Lipid biosynthesis</keyword>
<dbReference type="PANTHER" id="PTHR10977:SF3">
    <property type="entry name" value="DIPHOSPHOMEVALONATE DECARBOXYLASE"/>
    <property type="match status" value="1"/>
</dbReference>
<dbReference type="InterPro" id="IPR020568">
    <property type="entry name" value="Ribosomal_Su5_D2-typ_SF"/>
</dbReference>
<dbReference type="NCBIfam" id="TIGR01240">
    <property type="entry name" value="mevDPdecarb"/>
    <property type="match status" value="1"/>
</dbReference>
<dbReference type="InterPro" id="IPR005935">
    <property type="entry name" value="Mev_decarb"/>
</dbReference>
<dbReference type="Pfam" id="PF18376">
    <property type="entry name" value="MDD_C"/>
    <property type="match status" value="1"/>
</dbReference>
<keyword evidence="4" id="KW-0547">Nucleotide-binding</keyword>
<protein>
    <recommendedName>
        <fullName evidence="2">diphosphomevalonate decarboxylase</fullName>
        <ecNumber evidence="2">4.1.1.33</ecNumber>
    </recommendedName>
</protein>
<dbReference type="GO" id="GO:0004163">
    <property type="term" value="F:diphosphomevalonate decarboxylase activity"/>
    <property type="evidence" value="ECO:0007669"/>
    <property type="project" value="UniProtKB-EC"/>
</dbReference>
<dbReference type="PANTHER" id="PTHR10977">
    <property type="entry name" value="DIPHOSPHOMEVALONATE DECARBOXYLASE"/>
    <property type="match status" value="1"/>
</dbReference>
<comment type="caution">
    <text evidence="10">The sequence shown here is derived from an EMBL/GenBank/DDBJ whole genome shotgun (WGS) entry which is preliminary data.</text>
</comment>
<feature type="domain" description="Diphosphomevalonate decarboxylase-like N-terminal" evidence="9">
    <location>
        <begin position="12"/>
        <end position="166"/>
    </location>
</feature>
<proteinExistence type="inferred from homology"/>
<evidence type="ECO:0000256" key="7">
    <source>
        <dbReference type="ARBA" id="ARBA00023239"/>
    </source>
</evidence>
<dbReference type="SUPFAM" id="SSF55060">
    <property type="entry name" value="GHMP Kinase, C-terminal domain"/>
    <property type="match status" value="1"/>
</dbReference>
<dbReference type="GO" id="GO:0005829">
    <property type="term" value="C:cytosol"/>
    <property type="evidence" value="ECO:0007669"/>
    <property type="project" value="InterPro"/>
</dbReference>
<comment type="similarity">
    <text evidence="1">Belongs to the diphosphomevalonate decarboxylase family.</text>
</comment>
<evidence type="ECO:0000256" key="3">
    <source>
        <dbReference type="ARBA" id="ARBA00022516"/>
    </source>
</evidence>
<evidence type="ECO:0000256" key="6">
    <source>
        <dbReference type="ARBA" id="ARBA00023098"/>
    </source>
</evidence>
<dbReference type="Pfam" id="PF22700">
    <property type="entry name" value="MVD-like_N"/>
    <property type="match status" value="1"/>
</dbReference>
<dbReference type="EC" id="4.1.1.33" evidence="2"/>
<dbReference type="InterPro" id="IPR036554">
    <property type="entry name" value="GHMP_kinase_C_sf"/>
</dbReference>
<evidence type="ECO:0000259" key="8">
    <source>
        <dbReference type="Pfam" id="PF18376"/>
    </source>
</evidence>
<dbReference type="InterPro" id="IPR029765">
    <property type="entry name" value="Mev_diP_decarb"/>
</dbReference>
<name>A0A0G0SDV4_9BACT</name>
<dbReference type="Proteomes" id="UP000034293">
    <property type="component" value="Unassembled WGS sequence"/>
</dbReference>
<dbReference type="InterPro" id="IPR014721">
    <property type="entry name" value="Ribsml_uS5_D2-typ_fold_subgr"/>
</dbReference>
<dbReference type="GO" id="GO:0005524">
    <property type="term" value="F:ATP binding"/>
    <property type="evidence" value="ECO:0007669"/>
    <property type="project" value="UniProtKB-KW"/>
</dbReference>
<dbReference type="FunFam" id="3.30.230.10:FF:000072">
    <property type="entry name" value="Diphosphomevalonate decarboxylase"/>
    <property type="match status" value="1"/>
</dbReference>
<evidence type="ECO:0000313" key="10">
    <source>
        <dbReference type="EMBL" id="KKR63044.1"/>
    </source>
</evidence>
<dbReference type="PATRIC" id="fig|1618553.3.peg.465"/>
<keyword evidence="5" id="KW-0067">ATP-binding</keyword>
<evidence type="ECO:0000256" key="4">
    <source>
        <dbReference type="ARBA" id="ARBA00022741"/>
    </source>
</evidence>
<dbReference type="SUPFAM" id="SSF54211">
    <property type="entry name" value="Ribosomal protein S5 domain 2-like"/>
    <property type="match status" value="1"/>
</dbReference>
<keyword evidence="6" id="KW-0443">Lipid metabolism</keyword>
<dbReference type="AlphaFoldDB" id="A0A0G0SDV4"/>
<reference evidence="10 11" key="1">
    <citation type="journal article" date="2015" name="Nature">
        <title>rRNA introns, odd ribosomes, and small enigmatic genomes across a large radiation of phyla.</title>
        <authorList>
            <person name="Brown C.T."/>
            <person name="Hug L.A."/>
            <person name="Thomas B.C."/>
            <person name="Sharon I."/>
            <person name="Castelle C.J."/>
            <person name="Singh A."/>
            <person name="Wilkins M.J."/>
            <person name="Williams K.H."/>
            <person name="Banfield J.F."/>
        </authorList>
    </citation>
    <scope>NUCLEOTIDE SEQUENCE [LARGE SCALE GENOMIC DNA]</scope>
</reference>